<sequence>MEFNVPHTALHGCNVSRHAGLPCGIYGIAHTWMIPHSRHAPPVAGKQYTLQDNVPMYALMHCAKSSGYF</sequence>
<accession>A0A412B7D2</accession>
<proteinExistence type="predicted"/>
<dbReference type="GeneID" id="60063946"/>
<protein>
    <submittedName>
        <fullName evidence="1">Uncharacterized protein</fullName>
    </submittedName>
</protein>
<dbReference type="Proteomes" id="UP000283680">
    <property type="component" value="Unassembled WGS sequence"/>
</dbReference>
<gene>
    <name evidence="1" type="ORF">DWY92_16660</name>
</gene>
<dbReference type="AlphaFoldDB" id="A0A412B7D2"/>
<dbReference type="RefSeq" id="WP_005828745.1">
    <property type="nucleotide sequence ID" value="NZ_CAXTGW010000015.1"/>
</dbReference>
<dbReference type="EMBL" id="QRTH01000009">
    <property type="protein sequence ID" value="RGQ48865.1"/>
    <property type="molecule type" value="Genomic_DNA"/>
</dbReference>
<evidence type="ECO:0000313" key="1">
    <source>
        <dbReference type="EMBL" id="RGQ48865.1"/>
    </source>
</evidence>
<evidence type="ECO:0000313" key="2">
    <source>
        <dbReference type="Proteomes" id="UP000283680"/>
    </source>
</evidence>
<organism evidence="1 2">
    <name type="scientific">Bacteroides uniformis</name>
    <dbReference type="NCBI Taxonomy" id="820"/>
    <lineage>
        <taxon>Bacteria</taxon>
        <taxon>Pseudomonadati</taxon>
        <taxon>Bacteroidota</taxon>
        <taxon>Bacteroidia</taxon>
        <taxon>Bacteroidales</taxon>
        <taxon>Bacteroidaceae</taxon>
        <taxon>Bacteroides</taxon>
    </lineage>
</organism>
<name>A0A412B7D2_BACUN</name>
<comment type="caution">
    <text evidence="1">The sequence shown here is derived from an EMBL/GenBank/DDBJ whole genome shotgun (WGS) entry which is preliminary data.</text>
</comment>
<reference evidence="1 2" key="1">
    <citation type="submission" date="2018-08" db="EMBL/GenBank/DDBJ databases">
        <title>A genome reference for cultivated species of the human gut microbiota.</title>
        <authorList>
            <person name="Zou Y."/>
            <person name="Xue W."/>
            <person name="Luo G."/>
        </authorList>
    </citation>
    <scope>NUCLEOTIDE SEQUENCE [LARGE SCALE GENOMIC DNA]</scope>
    <source>
        <strain evidence="1 2">AF28-11</strain>
    </source>
</reference>